<evidence type="ECO:0000256" key="1">
    <source>
        <dbReference type="ARBA" id="ARBA00005091"/>
    </source>
</evidence>
<evidence type="ECO:0000256" key="4">
    <source>
        <dbReference type="ARBA" id="ARBA00022801"/>
    </source>
</evidence>
<evidence type="ECO:0000256" key="3">
    <source>
        <dbReference type="ARBA" id="ARBA00022605"/>
    </source>
</evidence>
<evidence type="ECO:0000256" key="7">
    <source>
        <dbReference type="ARBA" id="ARBA00023239"/>
    </source>
</evidence>
<evidence type="ECO:0000256" key="9">
    <source>
        <dbReference type="ARBA" id="ARBA00049534"/>
    </source>
</evidence>
<comment type="subunit">
    <text evidence="2">Heterodimer of HisH and HisF.</text>
</comment>
<comment type="caution">
    <text evidence="11">The sequence shown here is derived from an EMBL/GenBank/DDBJ whole genome shotgun (WGS) entry which is preliminary data.</text>
</comment>
<sequence>MVAIIEYCINNASAISNALSELEIDHVITKSEVEIIKADKIILTGSENFHLSVKMLHLLNLFTQLRVIKKPILGISHGMQILCNHSDEGDTSCLGIIDTESKKFDETEIKTPHIGLSKIKYTRGSKLFEGIENDSSFFYHHSYYIPQNKFTVATSNYGVEFSAAFEKDRLYGVQFHPEKSGEVGLRLIKNFVELC</sequence>
<keyword evidence="11" id="KW-0808">Transferase</keyword>
<comment type="catalytic activity">
    <reaction evidence="9">
        <text>L-glutamine + H2O = L-glutamate + NH4(+)</text>
        <dbReference type="Rhea" id="RHEA:15889"/>
        <dbReference type="ChEBI" id="CHEBI:15377"/>
        <dbReference type="ChEBI" id="CHEBI:28938"/>
        <dbReference type="ChEBI" id="CHEBI:29985"/>
        <dbReference type="ChEBI" id="CHEBI:58359"/>
        <dbReference type="EC" id="3.5.1.2"/>
    </reaction>
</comment>
<dbReference type="PIRSF" id="PIRSF000495">
    <property type="entry name" value="Amidotransf_hisH"/>
    <property type="match status" value="1"/>
</dbReference>
<dbReference type="InterPro" id="IPR010139">
    <property type="entry name" value="Imidazole-glycPsynth_HisH"/>
</dbReference>
<keyword evidence="4" id="KW-0378">Hydrolase</keyword>
<dbReference type="PROSITE" id="PS51273">
    <property type="entry name" value="GATASE_TYPE_1"/>
    <property type="match status" value="1"/>
</dbReference>
<dbReference type="UniPathway" id="UPA00031">
    <property type="reaction ID" value="UER00010"/>
</dbReference>
<dbReference type="GO" id="GO:0004359">
    <property type="term" value="F:glutaminase activity"/>
    <property type="evidence" value="ECO:0007669"/>
    <property type="project" value="UniProtKB-EC"/>
</dbReference>
<evidence type="ECO:0000313" key="11">
    <source>
        <dbReference type="EMBL" id="KUG25897.1"/>
    </source>
</evidence>
<dbReference type="GO" id="GO:0000107">
    <property type="term" value="F:imidazoleglycerol-phosphate synthase activity"/>
    <property type="evidence" value="ECO:0007669"/>
    <property type="project" value="TreeGrafter"/>
</dbReference>
<dbReference type="InterPro" id="IPR017926">
    <property type="entry name" value="GATASE"/>
</dbReference>
<organism evidence="11">
    <name type="scientific">hydrocarbon metagenome</name>
    <dbReference type="NCBI Taxonomy" id="938273"/>
    <lineage>
        <taxon>unclassified sequences</taxon>
        <taxon>metagenomes</taxon>
        <taxon>ecological metagenomes</taxon>
    </lineage>
</organism>
<keyword evidence="7" id="KW-0456">Lyase</keyword>
<keyword evidence="6" id="KW-0368">Histidine biosynthesis</keyword>
<dbReference type="Gene3D" id="3.40.50.880">
    <property type="match status" value="1"/>
</dbReference>
<proteinExistence type="predicted"/>
<protein>
    <submittedName>
        <fullName evidence="11">Imidazole glycerol phosphate synthase amidotransferase subunit</fullName>
    </submittedName>
</protein>
<dbReference type="GO" id="GO:0000105">
    <property type="term" value="P:L-histidine biosynthetic process"/>
    <property type="evidence" value="ECO:0007669"/>
    <property type="project" value="UniProtKB-UniPathway"/>
</dbReference>
<evidence type="ECO:0000259" key="10">
    <source>
        <dbReference type="Pfam" id="PF00117"/>
    </source>
</evidence>
<comment type="catalytic activity">
    <reaction evidence="8">
        <text>5-[(5-phospho-1-deoxy-D-ribulos-1-ylimino)methylamino]-1-(5-phospho-beta-D-ribosyl)imidazole-4-carboxamide + L-glutamine = D-erythro-1-(imidazol-4-yl)glycerol 3-phosphate + 5-amino-1-(5-phospho-beta-D-ribosyl)imidazole-4-carboxamide + L-glutamate + H(+)</text>
        <dbReference type="Rhea" id="RHEA:24793"/>
        <dbReference type="ChEBI" id="CHEBI:15378"/>
        <dbReference type="ChEBI" id="CHEBI:29985"/>
        <dbReference type="ChEBI" id="CHEBI:58278"/>
        <dbReference type="ChEBI" id="CHEBI:58359"/>
        <dbReference type="ChEBI" id="CHEBI:58475"/>
        <dbReference type="ChEBI" id="CHEBI:58525"/>
        <dbReference type="EC" id="4.3.2.10"/>
    </reaction>
</comment>
<keyword evidence="3" id="KW-0028">Amino-acid biosynthesis</keyword>
<gene>
    <name evidence="11" type="ORF">ASZ90_004269</name>
</gene>
<evidence type="ECO:0000256" key="2">
    <source>
        <dbReference type="ARBA" id="ARBA00011152"/>
    </source>
</evidence>
<dbReference type="PANTHER" id="PTHR42701:SF1">
    <property type="entry name" value="IMIDAZOLE GLYCEROL PHOSPHATE SYNTHASE SUBUNIT HISH"/>
    <property type="match status" value="1"/>
</dbReference>
<feature type="domain" description="Glutamine amidotransferase" evidence="10">
    <location>
        <begin position="10"/>
        <end position="192"/>
    </location>
</feature>
<reference evidence="11" key="1">
    <citation type="journal article" date="2015" name="Proc. Natl. Acad. Sci. U.S.A.">
        <title>Networks of energetic and metabolic interactions define dynamics in microbial communities.</title>
        <authorList>
            <person name="Embree M."/>
            <person name="Liu J.K."/>
            <person name="Al-Bassam M.M."/>
            <person name="Zengler K."/>
        </authorList>
    </citation>
    <scope>NUCLEOTIDE SEQUENCE</scope>
</reference>
<dbReference type="GO" id="GO:0016829">
    <property type="term" value="F:lyase activity"/>
    <property type="evidence" value="ECO:0007669"/>
    <property type="project" value="UniProtKB-KW"/>
</dbReference>
<dbReference type="PANTHER" id="PTHR42701">
    <property type="entry name" value="IMIDAZOLE GLYCEROL PHOSPHATE SYNTHASE SUBUNIT HISH"/>
    <property type="match status" value="1"/>
</dbReference>
<keyword evidence="5" id="KW-0315">Glutamine amidotransferase</keyword>
<dbReference type="AlphaFoldDB" id="A0A0W8FYQ1"/>
<evidence type="ECO:0000256" key="6">
    <source>
        <dbReference type="ARBA" id="ARBA00023102"/>
    </source>
</evidence>
<name>A0A0W8FYQ1_9ZZZZ</name>
<dbReference type="Pfam" id="PF00117">
    <property type="entry name" value="GATase"/>
    <property type="match status" value="1"/>
</dbReference>
<evidence type="ECO:0000256" key="5">
    <source>
        <dbReference type="ARBA" id="ARBA00022962"/>
    </source>
</evidence>
<accession>A0A0W8FYQ1</accession>
<dbReference type="InterPro" id="IPR029062">
    <property type="entry name" value="Class_I_gatase-like"/>
</dbReference>
<evidence type="ECO:0000256" key="8">
    <source>
        <dbReference type="ARBA" id="ARBA00047838"/>
    </source>
</evidence>
<dbReference type="EMBL" id="LNQE01000579">
    <property type="protein sequence ID" value="KUG25897.1"/>
    <property type="molecule type" value="Genomic_DNA"/>
</dbReference>
<dbReference type="NCBIfam" id="TIGR01855">
    <property type="entry name" value="IMP_synth_hisH"/>
    <property type="match status" value="1"/>
</dbReference>
<dbReference type="SUPFAM" id="SSF52317">
    <property type="entry name" value="Class I glutamine amidotransferase-like"/>
    <property type="match status" value="1"/>
</dbReference>
<comment type="pathway">
    <text evidence="1">Amino-acid biosynthesis; L-histidine biosynthesis; L-histidine from 5-phospho-alpha-D-ribose 1-diphosphate: step 5/9.</text>
</comment>